<keyword evidence="1" id="KW-0863">Zinc-finger</keyword>
<feature type="region of interest" description="Disordered" evidence="2">
    <location>
        <begin position="731"/>
        <end position="757"/>
    </location>
</feature>
<dbReference type="Pfam" id="PF13920">
    <property type="entry name" value="zf-C3HC4_3"/>
    <property type="match status" value="1"/>
</dbReference>
<reference evidence="4 5" key="1">
    <citation type="journal article" date="2008" name="Nature">
        <title>The Phaeodactylum genome reveals the evolutionary history of diatom genomes.</title>
        <authorList>
            <person name="Bowler C."/>
            <person name="Allen A.E."/>
            <person name="Badger J.H."/>
            <person name="Grimwood J."/>
            <person name="Jabbari K."/>
            <person name="Kuo A."/>
            <person name="Maheswari U."/>
            <person name="Martens C."/>
            <person name="Maumus F."/>
            <person name="Otillar R.P."/>
            <person name="Rayko E."/>
            <person name="Salamov A."/>
            <person name="Vandepoele K."/>
            <person name="Beszteri B."/>
            <person name="Gruber A."/>
            <person name="Heijde M."/>
            <person name="Katinka M."/>
            <person name="Mock T."/>
            <person name="Valentin K."/>
            <person name="Verret F."/>
            <person name="Berges J.A."/>
            <person name="Brownlee C."/>
            <person name="Cadoret J.P."/>
            <person name="Chiovitti A."/>
            <person name="Choi C.J."/>
            <person name="Coesel S."/>
            <person name="De Martino A."/>
            <person name="Detter J.C."/>
            <person name="Durkin C."/>
            <person name="Falciatore A."/>
            <person name="Fournet J."/>
            <person name="Haruta M."/>
            <person name="Huysman M.J."/>
            <person name="Jenkins B.D."/>
            <person name="Jiroutova K."/>
            <person name="Jorgensen R.E."/>
            <person name="Joubert Y."/>
            <person name="Kaplan A."/>
            <person name="Kroger N."/>
            <person name="Kroth P.G."/>
            <person name="La Roche J."/>
            <person name="Lindquist E."/>
            <person name="Lommer M."/>
            <person name="Martin-Jezequel V."/>
            <person name="Lopez P.J."/>
            <person name="Lucas S."/>
            <person name="Mangogna M."/>
            <person name="McGinnis K."/>
            <person name="Medlin L.K."/>
            <person name="Montsant A."/>
            <person name="Oudot-Le Secq M.P."/>
            <person name="Napoli C."/>
            <person name="Obornik M."/>
            <person name="Parker M.S."/>
            <person name="Petit J.L."/>
            <person name="Porcel B.M."/>
            <person name="Poulsen N."/>
            <person name="Robison M."/>
            <person name="Rychlewski L."/>
            <person name="Rynearson T.A."/>
            <person name="Schmutz J."/>
            <person name="Shapiro H."/>
            <person name="Siaut M."/>
            <person name="Stanley M."/>
            <person name="Sussman M.R."/>
            <person name="Taylor A.R."/>
            <person name="Vardi A."/>
            <person name="von Dassow P."/>
            <person name="Vyverman W."/>
            <person name="Willis A."/>
            <person name="Wyrwicz L.S."/>
            <person name="Rokhsar D.S."/>
            <person name="Weissenbach J."/>
            <person name="Armbrust E.V."/>
            <person name="Green B.R."/>
            <person name="Van de Peer Y."/>
            <person name="Grigoriev I.V."/>
        </authorList>
    </citation>
    <scope>NUCLEOTIDE SEQUENCE [LARGE SCALE GENOMIC DNA]</scope>
    <source>
        <strain evidence="4 5">CCAP 1055/1</strain>
    </source>
</reference>
<feature type="domain" description="RING-type" evidence="3">
    <location>
        <begin position="40"/>
        <end position="81"/>
    </location>
</feature>
<keyword evidence="1" id="KW-0479">Metal-binding</keyword>
<dbReference type="InterPro" id="IPR013087">
    <property type="entry name" value="Znf_C2H2_type"/>
</dbReference>
<dbReference type="PANTHER" id="PTHR22938:SF0">
    <property type="entry name" value="E3 UBIQUITIN-PROTEIN LIGASE ZNF598"/>
    <property type="match status" value="1"/>
</dbReference>
<dbReference type="GO" id="GO:0072344">
    <property type="term" value="P:rescue of stalled ribosome"/>
    <property type="evidence" value="ECO:0007669"/>
    <property type="project" value="InterPro"/>
</dbReference>
<dbReference type="InterPro" id="IPR013083">
    <property type="entry name" value="Znf_RING/FYVE/PHD"/>
</dbReference>
<dbReference type="GO" id="GO:0008270">
    <property type="term" value="F:zinc ion binding"/>
    <property type="evidence" value="ECO:0007669"/>
    <property type="project" value="UniProtKB-KW"/>
</dbReference>
<proteinExistence type="predicted"/>
<dbReference type="HOGENOM" id="CLU_344350_0_0_1"/>
<name>B7G8U2_PHATC</name>
<dbReference type="GO" id="GO:0016567">
    <property type="term" value="P:protein ubiquitination"/>
    <property type="evidence" value="ECO:0007669"/>
    <property type="project" value="TreeGrafter"/>
</dbReference>
<feature type="compositionally biased region" description="Polar residues" evidence="2">
    <location>
        <begin position="462"/>
        <end position="474"/>
    </location>
</feature>
<evidence type="ECO:0000259" key="3">
    <source>
        <dbReference type="PROSITE" id="PS50089"/>
    </source>
</evidence>
<dbReference type="OrthoDB" id="44509at2759"/>
<dbReference type="GO" id="GO:0043022">
    <property type="term" value="F:ribosome binding"/>
    <property type="evidence" value="ECO:0007669"/>
    <property type="project" value="TreeGrafter"/>
</dbReference>
<dbReference type="PROSITE" id="PS50089">
    <property type="entry name" value="ZF_RING_2"/>
    <property type="match status" value="1"/>
</dbReference>
<dbReference type="SMART" id="SM00355">
    <property type="entry name" value="ZnF_C2H2"/>
    <property type="match status" value="3"/>
</dbReference>
<keyword evidence="5" id="KW-1185">Reference proteome</keyword>
<accession>B7G8U2</accession>
<reference evidence="5" key="2">
    <citation type="submission" date="2008-08" db="EMBL/GenBank/DDBJ databases">
        <authorList>
            <consortium name="Diatom Consortium"/>
            <person name="Grigoriev I."/>
            <person name="Grimwood J."/>
            <person name="Kuo A."/>
            <person name="Otillar R.P."/>
            <person name="Salamov A."/>
            <person name="Detter J.C."/>
            <person name="Lindquist E."/>
            <person name="Shapiro H."/>
            <person name="Lucas S."/>
            <person name="Glavina del Rio T."/>
            <person name="Pitluck S."/>
            <person name="Rokhsar D."/>
            <person name="Bowler C."/>
        </authorList>
    </citation>
    <scope>GENOME REANNOTATION</scope>
    <source>
        <strain evidence="5">CCAP 1055/1</strain>
    </source>
</reference>
<dbReference type="eggNOG" id="KOG2231">
    <property type="taxonomic scope" value="Eukaryota"/>
</dbReference>
<dbReference type="RefSeq" id="XP_002183405.1">
    <property type="nucleotide sequence ID" value="XM_002183369.1"/>
</dbReference>
<dbReference type="PaxDb" id="2850-Phatr48912"/>
<feature type="region of interest" description="Disordered" evidence="2">
    <location>
        <begin position="778"/>
        <end position="825"/>
    </location>
</feature>
<dbReference type="GO" id="GO:0061630">
    <property type="term" value="F:ubiquitin protein ligase activity"/>
    <property type="evidence" value="ECO:0007669"/>
    <property type="project" value="InterPro"/>
</dbReference>
<evidence type="ECO:0000313" key="5">
    <source>
        <dbReference type="Proteomes" id="UP000000759"/>
    </source>
</evidence>
<dbReference type="STRING" id="556484.B7G8U2"/>
<feature type="region of interest" description="Disordered" evidence="2">
    <location>
        <begin position="455"/>
        <end position="478"/>
    </location>
</feature>
<evidence type="ECO:0000256" key="1">
    <source>
        <dbReference type="PROSITE-ProRule" id="PRU00175"/>
    </source>
</evidence>
<dbReference type="EMBL" id="CM000621">
    <property type="protein sequence ID" value="EEC45105.1"/>
    <property type="molecule type" value="Genomic_DNA"/>
</dbReference>
<dbReference type="InterPro" id="IPR056437">
    <property type="entry name" value="Znf-C2H2_ZNF598/HEL2"/>
</dbReference>
<keyword evidence="1" id="KW-0862">Zinc</keyword>
<dbReference type="GeneID" id="7195180"/>
<evidence type="ECO:0000256" key="2">
    <source>
        <dbReference type="SAM" id="MobiDB-lite"/>
    </source>
</evidence>
<dbReference type="InterPro" id="IPR001841">
    <property type="entry name" value="Znf_RING"/>
</dbReference>
<dbReference type="InParanoid" id="B7G8U2"/>
<organism evidence="4 5">
    <name type="scientific">Phaeodactylum tricornutum (strain CCAP 1055/1)</name>
    <dbReference type="NCBI Taxonomy" id="556484"/>
    <lineage>
        <taxon>Eukaryota</taxon>
        <taxon>Sar</taxon>
        <taxon>Stramenopiles</taxon>
        <taxon>Ochrophyta</taxon>
        <taxon>Bacillariophyta</taxon>
        <taxon>Bacillariophyceae</taxon>
        <taxon>Bacillariophycidae</taxon>
        <taxon>Naviculales</taxon>
        <taxon>Phaeodactylaceae</taxon>
        <taxon>Phaeodactylum</taxon>
    </lineage>
</organism>
<dbReference type="PANTHER" id="PTHR22938">
    <property type="entry name" value="ZINC FINGER PROTEIN 598"/>
    <property type="match status" value="1"/>
</dbReference>
<sequence length="825" mass="90273">MEPTPSADLASPMATTTPVLSEATRAAVLEAEGNNVPSHCLVCYGDLTLTTITPCHHNEICGVCHLRLRHLHRDKKCPICKSKNDHVIVDQPGKEFDEYPIYGNELGTAFTYRDDVGMFFLLSYYETDIKPLFGYHCTEQGCTYDGSNMENVGNANAYTKKAPNPTRGLVDHLRTVHRKALCQLCVDHQRDFVSRLSRFSPSGLKKHLAKGDGPMSGFEGHPACEFCRGRRFYDITELHQHLNKDHYKCHVCEKQGLHNQFFSTYQSLERHFDSQHFLCKDVQCLQARFTVFENELDLRHHERQVHGGVSSGSSKIQLEFRVRRSTEDPSQEIPTTNDFNYGVDGQAFVPQALPQVAGNVSLHPMHVERTAELRQQAEALRQNYGASDTTESFPSLAETDAQIDEAATQSLRLGWTSGLSMQRMGGRRKNAGQVTEEDFPTLRPVAKQHSSAMLKLPPKGPTIQNRSMQSTSNGKWRGTVPSVAISRTTPAFLTPSSNGAVSNNGKVNLIAADFPTLAAGPKANQYAAADAITKRNRARGNLPPFNSVTDFPPPPLMPSTSTSARNRMLVSNVRETKSPLVAGNTLNGRTSVSNTKVSVEDMKITLGVKSYKRLKQLTKEFASNALDPDAYIDHAAAIFDKGYGDSDFWRFLPPLLSSCPNHVQAERLKGSNGNIVDPNVGHGTAGLAASEWNSQGPTMVPDPVEPTEASHWLSTSARTAAQPASSVVTFQPANRPHTPLLTRNTTGKQTSAWGGATGASSVVRAKAPPGSVAVAAANTAPQTGSATKYMAREQKQKSAKAQQRQEGKGKGKKKQNSELRQLAFG</sequence>
<dbReference type="Gene3D" id="3.30.40.10">
    <property type="entry name" value="Zinc/RING finger domain, C3HC4 (zinc finger)"/>
    <property type="match status" value="1"/>
</dbReference>
<protein>
    <recommendedName>
        <fullName evidence="3">RING-type domain-containing protein</fullName>
    </recommendedName>
</protein>
<dbReference type="InterPro" id="IPR044288">
    <property type="entry name" value="ZNF598/HEL2"/>
</dbReference>
<evidence type="ECO:0000313" key="4">
    <source>
        <dbReference type="EMBL" id="EEC45105.1"/>
    </source>
</evidence>
<feature type="compositionally biased region" description="Polar residues" evidence="2">
    <location>
        <begin position="741"/>
        <end position="752"/>
    </location>
</feature>
<dbReference type="SUPFAM" id="SSF57850">
    <property type="entry name" value="RING/U-box"/>
    <property type="match status" value="1"/>
</dbReference>
<dbReference type="KEGG" id="pti:PHATRDRAFT_48912"/>
<gene>
    <name evidence="4" type="ORF">PHATRDRAFT_48912</name>
</gene>
<dbReference type="Pfam" id="PF23230">
    <property type="entry name" value="zf-C2H2_13"/>
    <property type="match status" value="1"/>
</dbReference>
<dbReference type="AlphaFoldDB" id="B7G8U2"/>
<dbReference type="Proteomes" id="UP000000759">
    <property type="component" value="Chromosome 19"/>
</dbReference>